<evidence type="ECO:0000256" key="6">
    <source>
        <dbReference type="PROSITE-ProRule" id="PRU00433"/>
    </source>
</evidence>
<proteinExistence type="predicted"/>
<dbReference type="Pfam" id="PF00034">
    <property type="entry name" value="Cytochrom_C"/>
    <property type="match status" value="1"/>
</dbReference>
<dbReference type="Proteomes" id="UP000308901">
    <property type="component" value="Unassembled WGS sequence"/>
</dbReference>
<keyword evidence="10" id="KW-1185">Reference proteome</keyword>
<dbReference type="PANTHER" id="PTHR40942">
    <property type="match status" value="1"/>
</dbReference>
<evidence type="ECO:0000313" key="10">
    <source>
        <dbReference type="Proteomes" id="UP000308901"/>
    </source>
</evidence>
<accession>A0A5R8XYU3</accession>
<evidence type="ECO:0000256" key="7">
    <source>
        <dbReference type="SAM" id="SignalP"/>
    </source>
</evidence>
<reference evidence="9 10" key="1">
    <citation type="submission" date="2019-05" db="EMBL/GenBank/DDBJ databases">
        <title>Arcobacter sp. nov., isolated from sea sediment.</title>
        <authorList>
            <person name="Kim W."/>
        </authorList>
    </citation>
    <scope>NUCLEOTIDE SEQUENCE [LARGE SCALE GENOMIC DNA]</scope>
    <source>
        <strain evidence="9 10">CAU 1517</strain>
    </source>
</reference>
<gene>
    <name evidence="9" type="ORF">FDK22_13705</name>
</gene>
<dbReference type="InterPro" id="IPR002323">
    <property type="entry name" value="Cyt_CIE"/>
</dbReference>
<dbReference type="PROSITE" id="PS51007">
    <property type="entry name" value="CYTC"/>
    <property type="match status" value="2"/>
</dbReference>
<evidence type="ECO:0000256" key="2">
    <source>
        <dbReference type="ARBA" id="ARBA00022617"/>
    </source>
</evidence>
<feature type="signal peptide" evidence="7">
    <location>
        <begin position="1"/>
        <end position="29"/>
    </location>
</feature>
<sequence>MFKLENTKKLSSIILGFGLSALLASSLVASNEMSVDGAVKYPTKDGKYGPYHVNDQDVKYKNGRKATHNEIERWNVDVRPDGTGLPKYDEKLGEPILDDDGKPAIAEGSVEWGEELYDAQCAMCHGEFGAGGKGYPTLAGGKTKDLVIQRLNPADENPNPDVALKTIGSYWPYASTLWWYIKDSMPFTAPKTLSHSETYAITAFLLYSNGIKVNGKEMDYEFVLNKENFNQIVMPNVNGFYPEVDTKDPHQGPKNMQKLLSDPTIYGKGTRCMSNCIEKQYGKGKTVDDLLLKIKVDLAPTVNQPISVERTWKEPKKEVANGVDPVVAENYATYCSACHANKAIGAPVLGDKDAWASVLEKGIDEVYDNAINGINAMPPKGTAMNLSDDEFKKIVDYIIDQSK</sequence>
<keyword evidence="4" id="KW-0249">Electron transport</keyword>
<dbReference type="GO" id="GO:0009055">
    <property type="term" value="F:electron transfer activity"/>
    <property type="evidence" value="ECO:0007669"/>
    <property type="project" value="InterPro"/>
</dbReference>
<keyword evidence="5 6" id="KW-0408">Iron</keyword>
<dbReference type="PRINTS" id="PR00607">
    <property type="entry name" value="CYTCHROMECIE"/>
</dbReference>
<organism evidence="9 10">
    <name type="scientific">Arcobacter arenosus</name>
    <dbReference type="NCBI Taxonomy" id="2576037"/>
    <lineage>
        <taxon>Bacteria</taxon>
        <taxon>Pseudomonadati</taxon>
        <taxon>Campylobacterota</taxon>
        <taxon>Epsilonproteobacteria</taxon>
        <taxon>Campylobacterales</taxon>
        <taxon>Arcobacteraceae</taxon>
        <taxon>Arcobacter</taxon>
    </lineage>
</organism>
<dbReference type="PANTHER" id="PTHR40942:SF4">
    <property type="entry name" value="CYTOCHROME C5"/>
    <property type="match status" value="1"/>
</dbReference>
<dbReference type="InterPro" id="IPR036909">
    <property type="entry name" value="Cyt_c-like_dom_sf"/>
</dbReference>
<dbReference type="RefSeq" id="WP_138153545.1">
    <property type="nucleotide sequence ID" value="NZ_VANU01000006.1"/>
</dbReference>
<feature type="domain" description="Cytochrome c" evidence="8">
    <location>
        <begin position="317"/>
        <end position="402"/>
    </location>
</feature>
<dbReference type="InterPro" id="IPR009056">
    <property type="entry name" value="Cyt_c-like_dom"/>
</dbReference>
<dbReference type="OrthoDB" id="9811281at2"/>
<dbReference type="AlphaFoldDB" id="A0A5R8XYU3"/>
<dbReference type="EMBL" id="VANU01000006">
    <property type="protein sequence ID" value="TLP36315.1"/>
    <property type="molecule type" value="Genomic_DNA"/>
</dbReference>
<evidence type="ECO:0000256" key="1">
    <source>
        <dbReference type="ARBA" id="ARBA00022448"/>
    </source>
</evidence>
<keyword evidence="2 6" id="KW-0349">Heme</keyword>
<keyword evidence="1" id="KW-0813">Transport</keyword>
<dbReference type="Gene3D" id="1.10.760.10">
    <property type="entry name" value="Cytochrome c-like domain"/>
    <property type="match status" value="2"/>
</dbReference>
<dbReference type="SUPFAM" id="SSF46626">
    <property type="entry name" value="Cytochrome c"/>
    <property type="match status" value="2"/>
</dbReference>
<dbReference type="GO" id="GO:0005506">
    <property type="term" value="F:iron ion binding"/>
    <property type="evidence" value="ECO:0007669"/>
    <property type="project" value="InterPro"/>
</dbReference>
<protein>
    <submittedName>
        <fullName evidence="9">C-type cytochrome</fullName>
    </submittedName>
</protein>
<evidence type="ECO:0000256" key="5">
    <source>
        <dbReference type="ARBA" id="ARBA00023004"/>
    </source>
</evidence>
<evidence type="ECO:0000256" key="3">
    <source>
        <dbReference type="ARBA" id="ARBA00022723"/>
    </source>
</evidence>
<evidence type="ECO:0000256" key="4">
    <source>
        <dbReference type="ARBA" id="ARBA00022982"/>
    </source>
</evidence>
<evidence type="ECO:0000259" key="8">
    <source>
        <dbReference type="PROSITE" id="PS51007"/>
    </source>
</evidence>
<keyword evidence="7" id="KW-0732">Signal</keyword>
<comment type="caution">
    <text evidence="9">The sequence shown here is derived from an EMBL/GenBank/DDBJ whole genome shotgun (WGS) entry which is preliminary data.</text>
</comment>
<keyword evidence="3 6" id="KW-0479">Metal-binding</keyword>
<name>A0A5R8XYU3_9BACT</name>
<dbReference type="GO" id="GO:0020037">
    <property type="term" value="F:heme binding"/>
    <property type="evidence" value="ECO:0007669"/>
    <property type="project" value="InterPro"/>
</dbReference>
<feature type="domain" description="Cytochrome c" evidence="8">
    <location>
        <begin position="108"/>
        <end position="209"/>
    </location>
</feature>
<evidence type="ECO:0000313" key="9">
    <source>
        <dbReference type="EMBL" id="TLP36315.1"/>
    </source>
</evidence>
<dbReference type="Pfam" id="PF13442">
    <property type="entry name" value="Cytochrome_CBB3"/>
    <property type="match status" value="1"/>
</dbReference>
<feature type="chain" id="PRO_5024389323" evidence="7">
    <location>
        <begin position="30"/>
        <end position="403"/>
    </location>
</feature>